<protein>
    <submittedName>
        <fullName evidence="2">Uncharacterized protein</fullName>
    </submittedName>
</protein>
<dbReference type="EMBL" id="WSSB01000001">
    <property type="protein sequence ID" value="MXR35467.1"/>
    <property type="molecule type" value="Genomic_DNA"/>
</dbReference>
<dbReference type="AlphaFoldDB" id="A0A845BFD4"/>
<sequence>MAVLWEPAKRAIDTPRLLTGGLGEGGAARPHPALRATFSRTREKEK</sequence>
<accession>A0A845BFD4</accession>
<evidence type="ECO:0000313" key="2">
    <source>
        <dbReference type="EMBL" id="MXR35467.1"/>
    </source>
</evidence>
<name>A0A845BFD4_9NEIS</name>
<evidence type="ECO:0000256" key="1">
    <source>
        <dbReference type="SAM" id="MobiDB-lite"/>
    </source>
</evidence>
<organism evidence="2 3">
    <name type="scientific">Craterilacuibacter sinensis</name>
    <dbReference type="NCBI Taxonomy" id="2686017"/>
    <lineage>
        <taxon>Bacteria</taxon>
        <taxon>Pseudomonadati</taxon>
        <taxon>Pseudomonadota</taxon>
        <taxon>Betaproteobacteria</taxon>
        <taxon>Neisseriales</taxon>
        <taxon>Neisseriaceae</taxon>
        <taxon>Craterilacuibacter</taxon>
    </lineage>
</organism>
<comment type="caution">
    <text evidence="2">The sequence shown here is derived from an EMBL/GenBank/DDBJ whole genome shotgun (WGS) entry which is preliminary data.</text>
</comment>
<feature type="region of interest" description="Disordered" evidence="1">
    <location>
        <begin position="16"/>
        <end position="46"/>
    </location>
</feature>
<reference evidence="2 3" key="1">
    <citation type="submission" date="2019-12" db="EMBL/GenBank/DDBJ databases">
        <title>Neisseriaceae gen. nov. sp. Genome sequencing and assembly.</title>
        <authorList>
            <person name="Liu Z."/>
            <person name="Li A."/>
        </authorList>
    </citation>
    <scope>NUCLEOTIDE SEQUENCE [LARGE SCALE GENOMIC DNA]</scope>
    <source>
        <strain evidence="2 3">B2N2-7</strain>
    </source>
</reference>
<proteinExistence type="predicted"/>
<keyword evidence="3" id="KW-1185">Reference proteome</keyword>
<gene>
    <name evidence="2" type="ORF">GQF02_00440</name>
</gene>
<evidence type="ECO:0000313" key="3">
    <source>
        <dbReference type="Proteomes" id="UP000467214"/>
    </source>
</evidence>
<dbReference type="Proteomes" id="UP000467214">
    <property type="component" value="Unassembled WGS sequence"/>
</dbReference>